<feature type="transmembrane region" description="Helical" evidence="1">
    <location>
        <begin position="54"/>
        <end position="73"/>
    </location>
</feature>
<feature type="transmembrane region" description="Helical" evidence="1">
    <location>
        <begin position="125"/>
        <end position="145"/>
    </location>
</feature>
<organism evidence="2 3">
    <name type="scientific">Lysobacter stagni</name>
    <dbReference type="NCBI Taxonomy" id="3045172"/>
    <lineage>
        <taxon>Bacteria</taxon>
        <taxon>Pseudomonadati</taxon>
        <taxon>Pseudomonadota</taxon>
        <taxon>Gammaproteobacteria</taxon>
        <taxon>Lysobacterales</taxon>
        <taxon>Lysobacteraceae</taxon>
        <taxon>Lysobacter</taxon>
    </lineage>
</organism>
<protein>
    <recommendedName>
        <fullName evidence="4">Integral membrane protein</fullName>
    </recommendedName>
</protein>
<keyword evidence="1" id="KW-0472">Membrane</keyword>
<proteinExistence type="predicted"/>
<accession>A0ABT6XJ28</accession>
<sequence length="146" mass="16422">MTYYVILTIHLLCAFVFIGTVFFEVLILHGLHGRVSRRALAEVERGIGERARRLMPWVLLAMYGAGIALAWQHRGALSHPLASPFGVMLSIKIALAISVFGHFLYAMHLRRSGRLTGTRSRRLHLSVFVHVVLIVLLAKGLFHLAW</sequence>
<evidence type="ECO:0000256" key="1">
    <source>
        <dbReference type="SAM" id="Phobius"/>
    </source>
</evidence>
<dbReference type="RefSeq" id="WP_283213321.1">
    <property type="nucleotide sequence ID" value="NZ_JASGBI010000001.1"/>
</dbReference>
<feature type="transmembrane region" description="Helical" evidence="1">
    <location>
        <begin position="6"/>
        <end position="28"/>
    </location>
</feature>
<dbReference type="EMBL" id="JASGBI010000001">
    <property type="protein sequence ID" value="MDI9239958.1"/>
    <property type="molecule type" value="Genomic_DNA"/>
</dbReference>
<reference evidence="2 3" key="1">
    <citation type="submission" date="2023-05" db="EMBL/GenBank/DDBJ databases">
        <title>Lysobacter sp. strain LF1 Genome sequencing and assembly.</title>
        <authorList>
            <person name="Jung Y."/>
        </authorList>
    </citation>
    <scope>NUCLEOTIDE SEQUENCE [LARGE SCALE GENOMIC DNA]</scope>
    <source>
        <strain evidence="2 3">LF1</strain>
    </source>
</reference>
<name>A0ABT6XJ28_9GAMM</name>
<gene>
    <name evidence="2" type="ORF">QLQ15_13680</name>
</gene>
<comment type="caution">
    <text evidence="2">The sequence shown here is derived from an EMBL/GenBank/DDBJ whole genome shotgun (WGS) entry which is preliminary data.</text>
</comment>
<keyword evidence="3" id="KW-1185">Reference proteome</keyword>
<feature type="transmembrane region" description="Helical" evidence="1">
    <location>
        <begin position="85"/>
        <end position="105"/>
    </location>
</feature>
<dbReference type="InterPro" id="IPR007418">
    <property type="entry name" value="DUF474"/>
</dbReference>
<dbReference type="Proteomes" id="UP001321580">
    <property type="component" value="Unassembled WGS sequence"/>
</dbReference>
<dbReference type="PIRSF" id="PIRSF015875">
    <property type="entry name" value="UCP015875"/>
    <property type="match status" value="1"/>
</dbReference>
<keyword evidence="1" id="KW-1133">Transmembrane helix</keyword>
<evidence type="ECO:0008006" key="4">
    <source>
        <dbReference type="Google" id="ProtNLM"/>
    </source>
</evidence>
<evidence type="ECO:0000313" key="2">
    <source>
        <dbReference type="EMBL" id="MDI9239958.1"/>
    </source>
</evidence>
<evidence type="ECO:0000313" key="3">
    <source>
        <dbReference type="Proteomes" id="UP001321580"/>
    </source>
</evidence>
<keyword evidence="1" id="KW-0812">Transmembrane</keyword>